<gene>
    <name evidence="2" type="ORF">SAMN05444143_1254</name>
</gene>
<dbReference type="AlphaFoldDB" id="A0A1I5A506"/>
<feature type="transmembrane region" description="Helical" evidence="1">
    <location>
        <begin position="7"/>
        <end position="28"/>
    </location>
</feature>
<sequence length="316" mass="36271">MMKNNSLKWYLISITLFIFFLFCTTINLYHTYGYILIITESIICVFFIILGLNKLKDFNELLYSNLGETISNNSYLLIASILISGIILSFTLEKRTDNEIIANGIFTKAIITDGHMEVSKSVKRTFTSYELNIVFNSKDGQEHNILTKVDKEVYESLSKNLSVEIKYLPSNPAILKIISGNSNVQKFKNITNRNVTFFDLEKILKSKNLDIENYLNKISNGWEIRKKDSSIIYENIIKNEIIIVSSENWLMYSGSEISDIENFIPSERIIIKSDSIAKNKVKIGTVNFELDNLIAIYKTSINDKMNIENSLIIKSK</sequence>
<protein>
    <submittedName>
        <fullName evidence="2">Uncharacterized protein</fullName>
    </submittedName>
</protein>
<dbReference type="EMBL" id="FOUT01000025">
    <property type="protein sequence ID" value="SFN57502.1"/>
    <property type="molecule type" value="Genomic_DNA"/>
</dbReference>
<keyword evidence="1" id="KW-1133">Transmembrane helix</keyword>
<dbReference type="Proteomes" id="UP000182961">
    <property type="component" value="Unassembled WGS sequence"/>
</dbReference>
<accession>A0A1I5A506</accession>
<keyword evidence="3" id="KW-1185">Reference proteome</keyword>
<evidence type="ECO:0000313" key="3">
    <source>
        <dbReference type="Proteomes" id="UP000182961"/>
    </source>
</evidence>
<evidence type="ECO:0000313" key="2">
    <source>
        <dbReference type="EMBL" id="SFN57502.1"/>
    </source>
</evidence>
<keyword evidence="1" id="KW-0472">Membrane</keyword>
<feature type="transmembrane region" description="Helical" evidence="1">
    <location>
        <begin position="34"/>
        <end position="53"/>
    </location>
</feature>
<feature type="transmembrane region" description="Helical" evidence="1">
    <location>
        <begin position="74"/>
        <end position="92"/>
    </location>
</feature>
<reference evidence="3" key="1">
    <citation type="submission" date="2016-10" db="EMBL/GenBank/DDBJ databases">
        <authorList>
            <person name="Varghese N."/>
            <person name="Submissions S."/>
        </authorList>
    </citation>
    <scope>NUCLEOTIDE SEQUENCE [LARGE SCALE GENOMIC DNA]</scope>
    <source>
        <strain evidence="3">DSM 4002</strain>
    </source>
</reference>
<proteinExistence type="predicted"/>
<name>A0A1I5A506_9FLAO</name>
<organism evidence="2 3">
    <name type="scientific">Flavobacterium succinicans</name>
    <dbReference type="NCBI Taxonomy" id="29536"/>
    <lineage>
        <taxon>Bacteria</taxon>
        <taxon>Pseudomonadati</taxon>
        <taxon>Bacteroidota</taxon>
        <taxon>Flavobacteriia</taxon>
        <taxon>Flavobacteriales</taxon>
        <taxon>Flavobacteriaceae</taxon>
        <taxon>Flavobacterium</taxon>
    </lineage>
</organism>
<evidence type="ECO:0000256" key="1">
    <source>
        <dbReference type="SAM" id="Phobius"/>
    </source>
</evidence>
<keyword evidence="1" id="KW-0812">Transmembrane</keyword>